<reference evidence="3" key="1">
    <citation type="submission" date="2020-06" db="EMBL/GenBank/DDBJ databases">
        <authorList>
            <consortium name="Plant Systems Biology data submission"/>
        </authorList>
    </citation>
    <scope>NUCLEOTIDE SEQUENCE</scope>
    <source>
        <strain evidence="3">D6</strain>
    </source>
</reference>
<evidence type="ECO:0000256" key="1">
    <source>
        <dbReference type="SAM" id="MobiDB-lite"/>
    </source>
</evidence>
<name>A0A9N8F126_9STRA</name>
<gene>
    <name evidence="3" type="ORF">SEMRO_2509_G329760.2</name>
</gene>
<dbReference type="Proteomes" id="UP001153069">
    <property type="component" value="Unassembled WGS sequence"/>
</dbReference>
<evidence type="ECO:0000313" key="3">
    <source>
        <dbReference type="EMBL" id="CAB9529459.1"/>
    </source>
</evidence>
<dbReference type="InterPro" id="IPR000210">
    <property type="entry name" value="BTB/POZ_dom"/>
</dbReference>
<comment type="caution">
    <text evidence="3">The sequence shown here is derived from an EMBL/GenBank/DDBJ whole genome shotgun (WGS) entry which is preliminary data.</text>
</comment>
<sequence length="373" mass="41137">MIHDVNGAVSREALFCLEWALSSSDLASSFAHKSTILIETFPMSSTASSKCSGGNKTTDNDRASTGTDTSNAWSDVVLVVGGVEFHESSHFLRASSDYFEAAFRSGMKEAQTKRFEFPDKDPEGWRLIKSLIQPFSTATITAESAEKLLPWFDELCMPKGLMLCDETLGSLATQNFNQTNTVGDKEVQGALEGLTVSARYRLPMTKVTRCDFIYAAFQTNLFQFASKENLRVLFEVMLSDETCRDKFFSLFQSYLPAAESADQLKMLSNNLLPALVATEIHKESLVSTIQKCRASKNVGALRADLQQIGILTSSNEARVGFDRSVQHATKRIRLGSISHHSSDSVEAASVEASPVAQDEYEPVGNRYLRALCR</sequence>
<evidence type="ECO:0000259" key="2">
    <source>
        <dbReference type="PROSITE" id="PS50097"/>
    </source>
</evidence>
<feature type="region of interest" description="Disordered" evidence="1">
    <location>
        <begin position="45"/>
        <end position="67"/>
    </location>
</feature>
<dbReference type="CDD" id="cd18186">
    <property type="entry name" value="BTB_POZ_ZBTB_KLHL-like"/>
    <property type="match status" value="1"/>
</dbReference>
<dbReference type="OrthoDB" id="9620072at2759"/>
<dbReference type="AlphaFoldDB" id="A0A9N8F126"/>
<proteinExistence type="predicted"/>
<dbReference type="PROSITE" id="PS50097">
    <property type="entry name" value="BTB"/>
    <property type="match status" value="1"/>
</dbReference>
<feature type="domain" description="BTB" evidence="2">
    <location>
        <begin position="74"/>
        <end position="144"/>
    </location>
</feature>
<protein>
    <recommendedName>
        <fullName evidence="2">BTB domain-containing protein</fullName>
    </recommendedName>
</protein>
<dbReference type="SUPFAM" id="SSF54695">
    <property type="entry name" value="POZ domain"/>
    <property type="match status" value="1"/>
</dbReference>
<organism evidence="3 4">
    <name type="scientific">Seminavis robusta</name>
    <dbReference type="NCBI Taxonomy" id="568900"/>
    <lineage>
        <taxon>Eukaryota</taxon>
        <taxon>Sar</taxon>
        <taxon>Stramenopiles</taxon>
        <taxon>Ochrophyta</taxon>
        <taxon>Bacillariophyta</taxon>
        <taxon>Bacillariophyceae</taxon>
        <taxon>Bacillariophycidae</taxon>
        <taxon>Naviculales</taxon>
        <taxon>Naviculaceae</taxon>
        <taxon>Seminavis</taxon>
    </lineage>
</organism>
<dbReference type="Pfam" id="PF00651">
    <property type="entry name" value="BTB"/>
    <property type="match status" value="1"/>
</dbReference>
<accession>A0A9N8F126</accession>
<evidence type="ECO:0000313" key="4">
    <source>
        <dbReference type="Proteomes" id="UP001153069"/>
    </source>
</evidence>
<dbReference type="InterPro" id="IPR011333">
    <property type="entry name" value="SKP1/BTB/POZ_sf"/>
</dbReference>
<dbReference type="EMBL" id="CAICTM010002507">
    <property type="protein sequence ID" value="CAB9529459.1"/>
    <property type="molecule type" value="Genomic_DNA"/>
</dbReference>
<dbReference type="SMART" id="SM00225">
    <property type="entry name" value="BTB"/>
    <property type="match status" value="1"/>
</dbReference>
<dbReference type="Gene3D" id="3.30.710.10">
    <property type="entry name" value="Potassium Channel Kv1.1, Chain A"/>
    <property type="match status" value="1"/>
</dbReference>
<keyword evidence="4" id="KW-1185">Reference proteome</keyword>